<evidence type="ECO:0000313" key="3">
    <source>
        <dbReference type="Proteomes" id="UP000076858"/>
    </source>
</evidence>
<proteinExistence type="predicted"/>
<reference evidence="2 3" key="1">
    <citation type="submission" date="2016-03" db="EMBL/GenBank/DDBJ databases">
        <title>EvidentialGene: Evidence-directed Construction of Genes on Genomes.</title>
        <authorList>
            <person name="Gilbert D.G."/>
            <person name="Choi J.-H."/>
            <person name="Mockaitis K."/>
            <person name="Colbourne J."/>
            <person name="Pfrender M."/>
        </authorList>
    </citation>
    <scope>NUCLEOTIDE SEQUENCE [LARGE SCALE GENOMIC DNA]</scope>
    <source>
        <strain evidence="2 3">Xinb3</strain>
        <tissue evidence="2">Complete organism</tissue>
    </source>
</reference>
<evidence type="ECO:0000313" key="2">
    <source>
        <dbReference type="EMBL" id="KZS13453.1"/>
    </source>
</evidence>
<dbReference type="AlphaFoldDB" id="A0A164WPA6"/>
<keyword evidence="3" id="KW-1185">Reference proteome</keyword>
<dbReference type="EMBL" id="LRGB01001151">
    <property type="protein sequence ID" value="KZS13453.1"/>
    <property type="molecule type" value="Genomic_DNA"/>
</dbReference>
<feature type="compositionally biased region" description="Basic residues" evidence="1">
    <location>
        <begin position="1"/>
        <end position="10"/>
    </location>
</feature>
<accession>A0A164WPA6</accession>
<sequence>MKGKSSKMKKKKEEEEEKRNRKDTRKRRKCRDYSILRVVEFEERFFLRERVCVCV</sequence>
<feature type="region of interest" description="Disordered" evidence="1">
    <location>
        <begin position="1"/>
        <end position="28"/>
    </location>
</feature>
<feature type="compositionally biased region" description="Basic and acidic residues" evidence="1">
    <location>
        <begin position="11"/>
        <end position="20"/>
    </location>
</feature>
<name>A0A164WPA6_9CRUS</name>
<protein>
    <submittedName>
        <fullName evidence="2">Uncharacterized protein</fullName>
    </submittedName>
</protein>
<organism evidence="2 3">
    <name type="scientific">Daphnia magna</name>
    <dbReference type="NCBI Taxonomy" id="35525"/>
    <lineage>
        <taxon>Eukaryota</taxon>
        <taxon>Metazoa</taxon>
        <taxon>Ecdysozoa</taxon>
        <taxon>Arthropoda</taxon>
        <taxon>Crustacea</taxon>
        <taxon>Branchiopoda</taxon>
        <taxon>Diplostraca</taxon>
        <taxon>Cladocera</taxon>
        <taxon>Anomopoda</taxon>
        <taxon>Daphniidae</taxon>
        <taxon>Daphnia</taxon>
    </lineage>
</organism>
<comment type="caution">
    <text evidence="2">The sequence shown here is derived from an EMBL/GenBank/DDBJ whole genome shotgun (WGS) entry which is preliminary data.</text>
</comment>
<gene>
    <name evidence="2" type="ORF">APZ42_021427</name>
</gene>
<evidence type="ECO:0000256" key="1">
    <source>
        <dbReference type="SAM" id="MobiDB-lite"/>
    </source>
</evidence>
<dbReference type="Proteomes" id="UP000076858">
    <property type="component" value="Unassembled WGS sequence"/>
</dbReference>